<sequence length="121" mass="12516">MVAPGNVNPTKVQAPPLPGQGRQPVRAAGVGMAASSASTDQSSGYQGNPRASSATQHGPEVLHQRSRLPMCPARMALVGFTAAAVIGYFTLYSTKKTEATALDVARVATGTATTDHTRPRN</sequence>
<evidence type="ECO:0000256" key="1">
    <source>
        <dbReference type="SAM" id="MobiDB-lite"/>
    </source>
</evidence>
<keyword evidence="2" id="KW-0472">Membrane</keyword>
<evidence type="ECO:0000313" key="4">
    <source>
        <dbReference type="Proteomes" id="UP000325081"/>
    </source>
</evidence>
<reference evidence="4" key="1">
    <citation type="journal article" date="2019" name="Curr. Biol.">
        <title>Genome Sequence of Striga asiatica Provides Insight into the Evolution of Plant Parasitism.</title>
        <authorList>
            <person name="Yoshida S."/>
            <person name="Kim S."/>
            <person name="Wafula E.K."/>
            <person name="Tanskanen J."/>
            <person name="Kim Y.M."/>
            <person name="Honaas L."/>
            <person name="Yang Z."/>
            <person name="Spallek T."/>
            <person name="Conn C.E."/>
            <person name="Ichihashi Y."/>
            <person name="Cheong K."/>
            <person name="Cui S."/>
            <person name="Der J.P."/>
            <person name="Gundlach H."/>
            <person name="Jiao Y."/>
            <person name="Hori C."/>
            <person name="Ishida J.K."/>
            <person name="Kasahara H."/>
            <person name="Kiba T."/>
            <person name="Kim M.S."/>
            <person name="Koo N."/>
            <person name="Laohavisit A."/>
            <person name="Lee Y.H."/>
            <person name="Lumba S."/>
            <person name="McCourt P."/>
            <person name="Mortimer J.C."/>
            <person name="Mutuku J.M."/>
            <person name="Nomura T."/>
            <person name="Sasaki-Sekimoto Y."/>
            <person name="Seto Y."/>
            <person name="Wang Y."/>
            <person name="Wakatake T."/>
            <person name="Sakakibara H."/>
            <person name="Demura T."/>
            <person name="Yamaguchi S."/>
            <person name="Yoneyama K."/>
            <person name="Manabe R.I."/>
            <person name="Nelson D.C."/>
            <person name="Schulman A.H."/>
            <person name="Timko M.P."/>
            <person name="dePamphilis C.W."/>
            <person name="Choi D."/>
            <person name="Shirasu K."/>
        </authorList>
    </citation>
    <scope>NUCLEOTIDE SEQUENCE [LARGE SCALE GENOMIC DNA]</scope>
    <source>
        <strain evidence="4">cv. UVA1</strain>
    </source>
</reference>
<keyword evidence="4" id="KW-1185">Reference proteome</keyword>
<name>A0A5A7P5C3_STRAF</name>
<evidence type="ECO:0000313" key="3">
    <source>
        <dbReference type="EMBL" id="GER27774.1"/>
    </source>
</evidence>
<comment type="caution">
    <text evidence="3">The sequence shown here is derived from an EMBL/GenBank/DDBJ whole genome shotgun (WGS) entry which is preliminary data.</text>
</comment>
<dbReference type="Proteomes" id="UP000325081">
    <property type="component" value="Unassembled WGS sequence"/>
</dbReference>
<feature type="region of interest" description="Disordered" evidence="1">
    <location>
        <begin position="1"/>
        <end position="62"/>
    </location>
</feature>
<evidence type="ECO:0000256" key="2">
    <source>
        <dbReference type="SAM" id="Phobius"/>
    </source>
</evidence>
<keyword evidence="2" id="KW-1133">Transmembrane helix</keyword>
<protein>
    <submittedName>
        <fullName evidence="3">F8M12.18 protein</fullName>
    </submittedName>
</protein>
<dbReference type="OrthoDB" id="1892673at2759"/>
<feature type="transmembrane region" description="Helical" evidence="2">
    <location>
        <begin position="75"/>
        <end position="92"/>
    </location>
</feature>
<gene>
    <name evidence="3" type="ORF">STAS_03511</name>
</gene>
<dbReference type="EMBL" id="BKCP01002224">
    <property type="protein sequence ID" value="GER27774.1"/>
    <property type="molecule type" value="Genomic_DNA"/>
</dbReference>
<organism evidence="3 4">
    <name type="scientific">Striga asiatica</name>
    <name type="common">Asiatic witchweed</name>
    <name type="synonym">Buchnera asiatica</name>
    <dbReference type="NCBI Taxonomy" id="4170"/>
    <lineage>
        <taxon>Eukaryota</taxon>
        <taxon>Viridiplantae</taxon>
        <taxon>Streptophyta</taxon>
        <taxon>Embryophyta</taxon>
        <taxon>Tracheophyta</taxon>
        <taxon>Spermatophyta</taxon>
        <taxon>Magnoliopsida</taxon>
        <taxon>eudicotyledons</taxon>
        <taxon>Gunneridae</taxon>
        <taxon>Pentapetalae</taxon>
        <taxon>asterids</taxon>
        <taxon>lamiids</taxon>
        <taxon>Lamiales</taxon>
        <taxon>Orobanchaceae</taxon>
        <taxon>Buchnereae</taxon>
        <taxon>Striga</taxon>
    </lineage>
</organism>
<dbReference type="AlphaFoldDB" id="A0A5A7P5C3"/>
<keyword evidence="2" id="KW-0812">Transmembrane</keyword>
<feature type="compositionally biased region" description="Polar residues" evidence="1">
    <location>
        <begin position="39"/>
        <end position="56"/>
    </location>
</feature>
<proteinExistence type="predicted"/>
<accession>A0A5A7P5C3</accession>